<sequence length="833" mass="88800">MNLSRKLRHVAQPVAGQSLVFSAILFFVLIGFAALAIDTGEAFSRQRQQQAASNAASISGLEAMNGLVDGSDNGVQAAIERALAANGITDAVYIKGDWGNLDPTKNYYRAFYTQRGSRVEYPIGSGGLVSSEFTGVRVEVRSARNTIFAQVMGVDTLEVSADGRATLCQCATNIFPVAIATQVFNGAVYGRDLTATWTKTKVTSTNEVRAAVWAEWRSGSTPNGKLQESLSGTGDYILGYGETSPPPGYSNTSNNGVLNSQDWTKVSDSVLTPDNLKSGYFSKLVGKRVLVPTFDKLAYSGAAGSEKYTSFRSAGFVEIQLTSVSGNAINFKYISSNSMCPCVDVPPPVPPPSVKLGLDQKLVWYMPSTQQMNYDISLVVDISGSMKSCWDSPTGTGTCSTNANARWYKMKNFISDFGFAMITAWNKGPAGQPMTNPVTGKVAYTQAGDNRIAAIRFSGNADAASPSFGFPSRASTDTIEVRTGKQTNQLNALVSWITRENMAGSTSGGRGLREAVRYFDNDGPPRTDKNGNPVKLVVVMLTDGLTNVMYEGPQVNSQNTQTLKHTRSGGYKYCKAPNDPTAGNVLTAGGSSYPITDNPEVQATCPWDGQGNGSGYAKAPIVSLVEVANTAKNRQSPLRPINIYAILMGNQGLYDASDLRIDQVASPGGAFYASTPTSLDQALDAIVDDLGELCYQRDAIVVGSGAKVQVYDAAGNPVAGATNLTTAPNGEVTFTVPEPGNYSFSASRSLTSWSEFPMGSGESMNPNGYNNDLRPGVLPYIPQLANRLKAPEATQLQNRVSFNVPEGADNLIDLGKFTLNIAEAQQNKGICPE</sequence>
<comment type="caution">
    <text evidence="2">The sequence shown here is derived from an EMBL/GenBank/DDBJ whole genome shotgun (WGS) entry which is preliminary data.</text>
</comment>
<dbReference type="Gene3D" id="3.40.50.410">
    <property type="entry name" value="von Willebrand factor, type A domain"/>
    <property type="match status" value="1"/>
</dbReference>
<dbReference type="Proteomes" id="UP000050277">
    <property type="component" value="Unassembled WGS sequence"/>
</dbReference>
<name>A0A0P6Y8Q0_9CHLR</name>
<evidence type="ECO:0000259" key="1">
    <source>
        <dbReference type="PROSITE" id="PS50234"/>
    </source>
</evidence>
<dbReference type="STRING" id="70996.SE18_17480"/>
<gene>
    <name evidence="2" type="ORF">SE18_17480</name>
</gene>
<proteinExistence type="predicted"/>
<keyword evidence="3" id="KW-1185">Reference proteome</keyword>
<dbReference type="CDD" id="cd00198">
    <property type="entry name" value="vWFA"/>
    <property type="match status" value="1"/>
</dbReference>
<reference evidence="2 3" key="1">
    <citation type="submission" date="2015-07" db="EMBL/GenBank/DDBJ databases">
        <title>Whole genome sequence of Herpetosiphon geysericola DSM 7119.</title>
        <authorList>
            <person name="Hemp J."/>
            <person name="Ward L.M."/>
            <person name="Pace L.A."/>
            <person name="Fischer W.W."/>
        </authorList>
    </citation>
    <scope>NUCLEOTIDE SEQUENCE [LARGE SCALE GENOMIC DNA]</scope>
    <source>
        <strain evidence="2 3">DSM 7119</strain>
    </source>
</reference>
<dbReference type="PROSITE" id="PS50234">
    <property type="entry name" value="VWFA"/>
    <property type="match status" value="1"/>
</dbReference>
<feature type="domain" description="VWFA" evidence="1">
    <location>
        <begin position="375"/>
        <end position="690"/>
    </location>
</feature>
<dbReference type="InterPro" id="IPR002035">
    <property type="entry name" value="VWF_A"/>
</dbReference>
<dbReference type="SUPFAM" id="SSF53300">
    <property type="entry name" value="vWA-like"/>
    <property type="match status" value="1"/>
</dbReference>
<accession>A0A0P6Y8Q0</accession>
<evidence type="ECO:0000313" key="3">
    <source>
        <dbReference type="Proteomes" id="UP000050277"/>
    </source>
</evidence>
<dbReference type="EMBL" id="LGKP01000025">
    <property type="protein sequence ID" value="KPL85428.1"/>
    <property type="molecule type" value="Genomic_DNA"/>
</dbReference>
<dbReference type="AlphaFoldDB" id="A0A0P6Y8Q0"/>
<evidence type="ECO:0000313" key="2">
    <source>
        <dbReference type="EMBL" id="KPL85428.1"/>
    </source>
</evidence>
<organism evidence="2 3">
    <name type="scientific">Herpetosiphon geysericola</name>
    <dbReference type="NCBI Taxonomy" id="70996"/>
    <lineage>
        <taxon>Bacteria</taxon>
        <taxon>Bacillati</taxon>
        <taxon>Chloroflexota</taxon>
        <taxon>Chloroflexia</taxon>
        <taxon>Herpetosiphonales</taxon>
        <taxon>Herpetosiphonaceae</taxon>
        <taxon>Herpetosiphon</taxon>
    </lineage>
</organism>
<dbReference type="InterPro" id="IPR036465">
    <property type="entry name" value="vWFA_dom_sf"/>
</dbReference>
<dbReference type="OrthoDB" id="9816994at2"/>
<protein>
    <recommendedName>
        <fullName evidence="1">VWFA domain-containing protein</fullName>
    </recommendedName>
</protein>
<dbReference type="InterPro" id="IPR028087">
    <property type="entry name" value="Tad_N"/>
</dbReference>
<dbReference type="Pfam" id="PF13400">
    <property type="entry name" value="Tad"/>
    <property type="match status" value="1"/>
</dbReference>
<dbReference type="SMART" id="SM00327">
    <property type="entry name" value="VWA"/>
    <property type="match status" value="1"/>
</dbReference>
<dbReference type="RefSeq" id="WP_054535740.1">
    <property type="nucleotide sequence ID" value="NZ_LGKP01000025.1"/>
</dbReference>